<dbReference type="PANTHER" id="PTHR30383">
    <property type="entry name" value="THIOESTERASE 1/PROTEASE 1/LYSOPHOSPHOLIPASE L1"/>
    <property type="match status" value="1"/>
</dbReference>
<name>A0A1B1N015_9BACL</name>
<sequence length="271" mass="28468">MRSSSRLWAAVGLVSGIVTLLLLCGFIYAVNDIANPASAPHFSSEPAKSSPGPSASAPPGQIGVVVIGDSLAKGTGDDEGKGFGQRAVERLQTQDPGREVKLLGNLGINGLLTTGLTDELKENGVQHMLKEANVILLSIGGNDLFQGAEAMENGGELPTAAELNTSIDKASVRFKSIVQQLNKISPGATLVYIGLYNPFSDLEEMRTIGNNGVTRWNTAAQAALNSYDGALLVPTYDLFAGNLAAYLSGDHFHPNSAGYEQIAERIAQSLK</sequence>
<dbReference type="SUPFAM" id="SSF52266">
    <property type="entry name" value="SGNH hydrolase"/>
    <property type="match status" value="1"/>
</dbReference>
<evidence type="ECO:0000256" key="1">
    <source>
        <dbReference type="SAM" id="MobiDB-lite"/>
    </source>
</evidence>
<dbReference type="Proteomes" id="UP000092573">
    <property type="component" value="Chromosome"/>
</dbReference>
<dbReference type="GO" id="GO:0004622">
    <property type="term" value="F:phosphatidylcholine lysophospholipase activity"/>
    <property type="evidence" value="ECO:0007669"/>
    <property type="project" value="TreeGrafter"/>
</dbReference>
<feature type="transmembrane region" description="Helical" evidence="2">
    <location>
        <begin position="7"/>
        <end position="30"/>
    </location>
</feature>
<keyword evidence="2" id="KW-1133">Transmembrane helix</keyword>
<dbReference type="AlphaFoldDB" id="A0A1B1N015"/>
<gene>
    <name evidence="4" type="ORF">AWM70_09340</name>
</gene>
<dbReference type="EMBL" id="CP014167">
    <property type="protein sequence ID" value="ANS74772.1"/>
    <property type="molecule type" value="Genomic_DNA"/>
</dbReference>
<dbReference type="RefSeq" id="WP_068695758.1">
    <property type="nucleotide sequence ID" value="NZ_CP014167.1"/>
</dbReference>
<dbReference type="Gene3D" id="3.40.50.1110">
    <property type="entry name" value="SGNH hydrolase"/>
    <property type="match status" value="1"/>
</dbReference>
<evidence type="ECO:0000313" key="4">
    <source>
        <dbReference type="EMBL" id="ANS74772.1"/>
    </source>
</evidence>
<feature type="region of interest" description="Disordered" evidence="1">
    <location>
        <begin position="39"/>
        <end position="59"/>
    </location>
</feature>
<organism evidence="4 5">
    <name type="scientific">Paenibacillus yonginensis</name>
    <dbReference type="NCBI Taxonomy" id="1462996"/>
    <lineage>
        <taxon>Bacteria</taxon>
        <taxon>Bacillati</taxon>
        <taxon>Bacillota</taxon>
        <taxon>Bacilli</taxon>
        <taxon>Bacillales</taxon>
        <taxon>Paenibacillaceae</taxon>
        <taxon>Paenibacillus</taxon>
    </lineage>
</organism>
<protein>
    <recommendedName>
        <fullName evidence="3">SGNH hydrolase-type esterase domain-containing protein</fullName>
    </recommendedName>
</protein>
<dbReference type="STRING" id="1462996.AWM70_09340"/>
<feature type="domain" description="SGNH hydrolase-type esterase" evidence="3">
    <location>
        <begin position="66"/>
        <end position="260"/>
    </location>
</feature>
<evidence type="ECO:0000313" key="5">
    <source>
        <dbReference type="Proteomes" id="UP000092573"/>
    </source>
</evidence>
<evidence type="ECO:0000259" key="3">
    <source>
        <dbReference type="Pfam" id="PF13472"/>
    </source>
</evidence>
<dbReference type="Pfam" id="PF13472">
    <property type="entry name" value="Lipase_GDSL_2"/>
    <property type="match status" value="1"/>
</dbReference>
<proteinExistence type="predicted"/>
<evidence type="ECO:0000256" key="2">
    <source>
        <dbReference type="SAM" id="Phobius"/>
    </source>
</evidence>
<feature type="compositionally biased region" description="Low complexity" evidence="1">
    <location>
        <begin position="43"/>
        <end position="59"/>
    </location>
</feature>
<keyword evidence="2" id="KW-0812">Transmembrane</keyword>
<dbReference type="KEGG" id="pyg:AWM70_09340"/>
<dbReference type="InterPro" id="IPR013830">
    <property type="entry name" value="SGNH_hydro"/>
</dbReference>
<keyword evidence="5" id="KW-1185">Reference proteome</keyword>
<accession>A0A1B1N015</accession>
<dbReference type="InterPro" id="IPR051532">
    <property type="entry name" value="Ester_Hydrolysis_Enzymes"/>
</dbReference>
<dbReference type="InterPro" id="IPR036514">
    <property type="entry name" value="SGNH_hydro_sf"/>
</dbReference>
<dbReference type="PANTHER" id="PTHR30383:SF27">
    <property type="entry name" value="SPORE GERMINATION LIPASE LIPC"/>
    <property type="match status" value="1"/>
</dbReference>
<keyword evidence="2" id="KW-0472">Membrane</keyword>
<reference evidence="4 5" key="1">
    <citation type="submission" date="2016-01" db="EMBL/GenBank/DDBJ databases">
        <title>Complete Genome Sequence of Paenibacillus yonginensis DCY84, a novel Plant Growth-Promoting Bacteria with Elicitation of Induced Systemic Resistance.</title>
        <authorList>
            <person name="Kim Y.J."/>
            <person name="Yang D.C."/>
            <person name="Sukweenadhi J."/>
        </authorList>
    </citation>
    <scope>NUCLEOTIDE SEQUENCE [LARGE SCALE GENOMIC DNA]</scope>
    <source>
        <strain evidence="4 5">DCY84</strain>
    </source>
</reference>